<sequence length="138" mass="15663">MRPRRCPASKRRVFRSSATTPTSISTWSPRTTCCRRSRWKKWATSSCRCPRGSSTRTPAMVCRLRRRTAGQRHPLRRKRATGRRNRCRRRRLDWALGTMECCSGSGMAESSTTATVKLSLIVISVASKGNLPLTKRPP</sequence>
<feature type="compositionally biased region" description="Basic residues" evidence="1">
    <location>
        <begin position="1"/>
        <end position="14"/>
    </location>
</feature>
<name>A0A8D8CW65_CULPI</name>
<dbReference type="AlphaFoldDB" id="A0A8D8CW65"/>
<protein>
    <submittedName>
        <fullName evidence="2">(northern house mosquito) hypothetical protein</fullName>
    </submittedName>
</protein>
<organism evidence="2">
    <name type="scientific">Culex pipiens</name>
    <name type="common">House mosquito</name>
    <dbReference type="NCBI Taxonomy" id="7175"/>
    <lineage>
        <taxon>Eukaryota</taxon>
        <taxon>Metazoa</taxon>
        <taxon>Ecdysozoa</taxon>
        <taxon>Arthropoda</taxon>
        <taxon>Hexapoda</taxon>
        <taxon>Insecta</taxon>
        <taxon>Pterygota</taxon>
        <taxon>Neoptera</taxon>
        <taxon>Endopterygota</taxon>
        <taxon>Diptera</taxon>
        <taxon>Nematocera</taxon>
        <taxon>Culicoidea</taxon>
        <taxon>Culicidae</taxon>
        <taxon>Culicinae</taxon>
        <taxon>Culicini</taxon>
        <taxon>Culex</taxon>
        <taxon>Culex</taxon>
    </lineage>
</organism>
<reference evidence="2" key="1">
    <citation type="submission" date="2021-05" db="EMBL/GenBank/DDBJ databases">
        <authorList>
            <person name="Alioto T."/>
            <person name="Alioto T."/>
            <person name="Gomez Garrido J."/>
        </authorList>
    </citation>
    <scope>NUCLEOTIDE SEQUENCE</scope>
</reference>
<evidence type="ECO:0000313" key="2">
    <source>
        <dbReference type="EMBL" id="CAG6498081.1"/>
    </source>
</evidence>
<accession>A0A8D8CW65</accession>
<evidence type="ECO:0000256" key="1">
    <source>
        <dbReference type="SAM" id="MobiDB-lite"/>
    </source>
</evidence>
<proteinExistence type="predicted"/>
<feature type="region of interest" description="Disordered" evidence="1">
    <location>
        <begin position="1"/>
        <end position="22"/>
    </location>
</feature>
<dbReference type="EMBL" id="HBUE01134422">
    <property type="protein sequence ID" value="CAG6498081.1"/>
    <property type="molecule type" value="Transcribed_RNA"/>
</dbReference>